<keyword evidence="7" id="KW-0378">Hydrolase</keyword>
<dbReference type="RefSeq" id="WP_244685657.1">
    <property type="nucleotide sequence ID" value="NZ_CP095043.1"/>
</dbReference>
<reference evidence="7 8" key="1">
    <citation type="submission" date="2022-04" db="EMBL/GenBank/DDBJ databases">
        <title>Leucobacter sp. isolated from rhizosphere of onion.</title>
        <authorList>
            <person name="Won M."/>
            <person name="Lee C.-M."/>
            <person name="Woen H.-Y."/>
            <person name="Kwon S.-W."/>
        </authorList>
    </citation>
    <scope>NUCLEOTIDE SEQUENCE [LARGE SCALE GENOMIC DNA]</scope>
    <source>
        <strain evidence="7 8">H25R-14</strain>
    </source>
</reference>
<accession>A0ABY4FV89</accession>
<dbReference type="PANTHER" id="PTHR10806:SF6">
    <property type="entry name" value="SIGNAL PEPTIDASE COMPLEX CATALYTIC SUBUNIT SEC11"/>
    <property type="match status" value="1"/>
</dbReference>
<evidence type="ECO:0000256" key="6">
    <source>
        <dbReference type="SAM" id="Phobius"/>
    </source>
</evidence>
<proteinExistence type="predicted"/>
<comment type="subcellular location">
    <subcellularLocation>
        <location evidence="1">Membrane</location>
    </subcellularLocation>
</comment>
<evidence type="ECO:0000313" key="7">
    <source>
        <dbReference type="EMBL" id="UOQ60214.1"/>
    </source>
</evidence>
<dbReference type="NCBIfam" id="TIGR02228">
    <property type="entry name" value="sigpep_I_arch"/>
    <property type="match status" value="1"/>
</dbReference>
<dbReference type="EC" id="3.4.21.89" evidence="5"/>
<organism evidence="7 8">
    <name type="scientific">Leucobacter rhizosphaerae</name>
    <dbReference type="NCBI Taxonomy" id="2932245"/>
    <lineage>
        <taxon>Bacteria</taxon>
        <taxon>Bacillati</taxon>
        <taxon>Actinomycetota</taxon>
        <taxon>Actinomycetes</taxon>
        <taxon>Micrococcales</taxon>
        <taxon>Microbacteriaceae</taxon>
        <taxon>Leucobacter</taxon>
    </lineage>
</organism>
<feature type="transmembrane region" description="Helical" evidence="6">
    <location>
        <begin position="20"/>
        <end position="42"/>
    </location>
</feature>
<protein>
    <recommendedName>
        <fullName evidence="5">Signal peptidase I</fullName>
        <ecNumber evidence="5">3.4.21.89</ecNumber>
    </recommendedName>
</protein>
<evidence type="ECO:0000256" key="5">
    <source>
        <dbReference type="NCBIfam" id="TIGR02228"/>
    </source>
</evidence>
<dbReference type="CDD" id="cd06530">
    <property type="entry name" value="S26_SPase_I"/>
    <property type="match status" value="1"/>
</dbReference>
<evidence type="ECO:0000313" key="8">
    <source>
        <dbReference type="Proteomes" id="UP000831775"/>
    </source>
</evidence>
<name>A0ABY4FV89_9MICO</name>
<evidence type="ECO:0000256" key="4">
    <source>
        <dbReference type="ARBA" id="ARBA00023136"/>
    </source>
</evidence>
<gene>
    <name evidence="7" type="ORF">MUN76_14420</name>
</gene>
<evidence type="ECO:0000256" key="1">
    <source>
        <dbReference type="ARBA" id="ARBA00004370"/>
    </source>
</evidence>
<sequence length="202" mass="21604">MTRDLGDAEVPRRRSGWASLLQGLSIGVLLLTVAVACATIVLPKLTGAVPLTVLSNSMSPGMPVGALAVVRPTMDIDASSLEIDDVRAVNRVDDIRLGDVIAYQPSADDSTLIMHRVIGVTDRADGTREFLTQGDNNAAADPAVEDYMVRGEVSYHLPLLGYVNSFVNGNGAHHTMLVILVAVGFYGWAGLQLARALRRRKP</sequence>
<keyword evidence="2 6" id="KW-0812">Transmembrane</keyword>
<dbReference type="EMBL" id="CP095043">
    <property type="protein sequence ID" value="UOQ60214.1"/>
    <property type="molecule type" value="Genomic_DNA"/>
</dbReference>
<dbReference type="InterPro" id="IPR036286">
    <property type="entry name" value="LexA/Signal_pep-like_sf"/>
</dbReference>
<dbReference type="PANTHER" id="PTHR10806">
    <property type="entry name" value="SIGNAL PEPTIDASE COMPLEX CATALYTIC SUBUNIT SEC11"/>
    <property type="match status" value="1"/>
</dbReference>
<dbReference type="SUPFAM" id="SSF51306">
    <property type="entry name" value="LexA/Signal peptidase"/>
    <property type="match status" value="1"/>
</dbReference>
<dbReference type="InterPro" id="IPR019533">
    <property type="entry name" value="Peptidase_S26"/>
</dbReference>
<keyword evidence="4 6" id="KW-0472">Membrane</keyword>
<dbReference type="InterPro" id="IPR001733">
    <property type="entry name" value="Peptidase_S26B"/>
</dbReference>
<keyword evidence="3 6" id="KW-1133">Transmembrane helix</keyword>
<evidence type="ECO:0000256" key="2">
    <source>
        <dbReference type="ARBA" id="ARBA00022692"/>
    </source>
</evidence>
<keyword evidence="8" id="KW-1185">Reference proteome</keyword>
<evidence type="ECO:0000256" key="3">
    <source>
        <dbReference type="ARBA" id="ARBA00022989"/>
    </source>
</evidence>
<dbReference type="GO" id="GO:0009003">
    <property type="term" value="F:signal peptidase activity"/>
    <property type="evidence" value="ECO:0007669"/>
    <property type="project" value="UniProtKB-EC"/>
</dbReference>
<dbReference type="Proteomes" id="UP000831775">
    <property type="component" value="Chromosome"/>
</dbReference>
<feature type="transmembrane region" description="Helical" evidence="6">
    <location>
        <begin position="172"/>
        <end position="191"/>
    </location>
</feature>